<comment type="caution">
    <text evidence="2">The sequence shown here is derived from an EMBL/GenBank/DDBJ whole genome shotgun (WGS) entry which is preliminary data.</text>
</comment>
<dbReference type="AlphaFoldDB" id="A0A3E2UDM4"/>
<feature type="region of interest" description="Disordered" evidence="1">
    <location>
        <begin position="55"/>
        <end position="76"/>
    </location>
</feature>
<dbReference type="RefSeq" id="WP_117527884.1">
    <property type="nucleotide sequence ID" value="NZ_JAQCXC010000018.1"/>
</dbReference>
<gene>
    <name evidence="2" type="ORF">DWZ04_13615</name>
</gene>
<dbReference type="Proteomes" id="UP000260783">
    <property type="component" value="Unassembled WGS sequence"/>
</dbReference>
<evidence type="ECO:0000256" key="1">
    <source>
        <dbReference type="SAM" id="MobiDB-lite"/>
    </source>
</evidence>
<name>A0A3E2UDM4_9FIRM</name>
<accession>A0A3E2UDM4</accession>
<evidence type="ECO:0008006" key="4">
    <source>
        <dbReference type="Google" id="ProtNLM"/>
    </source>
</evidence>
<sequence length="145" mass="16128">MTAPKKAPGKLKIAVDETVQKLNQEVASRGIRATNALRNAELEVLRGQRSGRVYRKPHSKARYTASAPGEPPARRTGMLRMNWNGTVESASSGSGIRVSAVLESQEKYSVYLENGTRHMAARPFQQEIVDKAAPEIKRIYSEKYE</sequence>
<organism evidence="2 3">
    <name type="scientific">Faecalibacterium prausnitzii</name>
    <dbReference type="NCBI Taxonomy" id="853"/>
    <lineage>
        <taxon>Bacteria</taxon>
        <taxon>Bacillati</taxon>
        <taxon>Bacillota</taxon>
        <taxon>Clostridia</taxon>
        <taxon>Eubacteriales</taxon>
        <taxon>Oscillospiraceae</taxon>
        <taxon>Faecalibacterium</taxon>
    </lineage>
</organism>
<dbReference type="EMBL" id="QVEW01000018">
    <property type="protein sequence ID" value="RGB94324.1"/>
    <property type="molecule type" value="Genomic_DNA"/>
</dbReference>
<evidence type="ECO:0000313" key="3">
    <source>
        <dbReference type="Proteomes" id="UP000260783"/>
    </source>
</evidence>
<protein>
    <recommendedName>
        <fullName evidence="4">HK97 gp10 family phage protein</fullName>
    </recommendedName>
</protein>
<reference evidence="2 3" key="1">
    <citation type="submission" date="2018-08" db="EMBL/GenBank/DDBJ databases">
        <title>A genome reference for cultivated species of the human gut microbiota.</title>
        <authorList>
            <person name="Zou Y."/>
            <person name="Xue W."/>
            <person name="Luo G."/>
        </authorList>
    </citation>
    <scope>NUCLEOTIDE SEQUENCE [LARGE SCALE GENOMIC DNA]</scope>
    <source>
        <strain evidence="2 3">AF29-11BH</strain>
    </source>
</reference>
<proteinExistence type="predicted"/>
<evidence type="ECO:0000313" key="2">
    <source>
        <dbReference type="EMBL" id="RGB94324.1"/>
    </source>
</evidence>